<protein>
    <submittedName>
        <fullName evidence="5">Aminotransferase class I/II-fold pyridoxal phosphate-dependent enzyme</fullName>
    </submittedName>
</protein>
<name>A0ABY8MJH6_9SPIO</name>
<dbReference type="PANTHER" id="PTHR42832">
    <property type="entry name" value="AMINO ACID AMINOTRANSFERASE"/>
    <property type="match status" value="1"/>
</dbReference>
<reference evidence="5 6" key="1">
    <citation type="submission" date="2023-04" db="EMBL/GenBank/DDBJ databases">
        <title>Spirochaete genome identified in red abalone sample constitutes a novel genus.</title>
        <authorList>
            <person name="Sharma S.P."/>
            <person name="Purcell C.M."/>
            <person name="Hyde J.R."/>
            <person name="Severin A.J."/>
        </authorList>
    </citation>
    <scope>NUCLEOTIDE SEQUENCE [LARGE SCALE GENOMIC DNA]</scope>
    <source>
        <strain evidence="5 6">SP-2023</strain>
    </source>
</reference>
<keyword evidence="3" id="KW-0808">Transferase</keyword>
<dbReference type="Pfam" id="PF00155">
    <property type="entry name" value="Aminotran_1_2"/>
    <property type="match status" value="1"/>
</dbReference>
<keyword evidence="2 5" id="KW-0032">Aminotransferase</keyword>
<dbReference type="CDD" id="cd00609">
    <property type="entry name" value="AAT_like"/>
    <property type="match status" value="1"/>
</dbReference>
<evidence type="ECO:0000256" key="1">
    <source>
        <dbReference type="ARBA" id="ARBA00001933"/>
    </source>
</evidence>
<feature type="domain" description="Aminotransferase class I/classII large" evidence="4">
    <location>
        <begin position="34"/>
        <end position="386"/>
    </location>
</feature>
<comment type="cofactor">
    <cofactor evidence="1">
        <name>pyridoxal 5'-phosphate</name>
        <dbReference type="ChEBI" id="CHEBI:597326"/>
    </cofactor>
</comment>
<dbReference type="SUPFAM" id="SSF53383">
    <property type="entry name" value="PLP-dependent transferases"/>
    <property type="match status" value="1"/>
</dbReference>
<accession>A0ABY8MJH6</accession>
<evidence type="ECO:0000256" key="3">
    <source>
        <dbReference type="ARBA" id="ARBA00022679"/>
    </source>
</evidence>
<dbReference type="InterPro" id="IPR050881">
    <property type="entry name" value="LL-DAP_aminotransferase"/>
</dbReference>
<dbReference type="InterPro" id="IPR004839">
    <property type="entry name" value="Aminotransferase_I/II_large"/>
</dbReference>
<evidence type="ECO:0000313" key="5">
    <source>
        <dbReference type="EMBL" id="WGK69525.1"/>
    </source>
</evidence>
<keyword evidence="6" id="KW-1185">Reference proteome</keyword>
<dbReference type="InterPro" id="IPR015424">
    <property type="entry name" value="PyrdxlP-dep_Trfase"/>
</dbReference>
<dbReference type="RefSeq" id="WP_326927709.1">
    <property type="nucleotide sequence ID" value="NZ_CP123443.1"/>
</dbReference>
<sequence>MEIQYSDRISGTKPYPFAEIDKKVTELRASGQRVVDFGVGDPSSPTPDFVIEALIEAGKNHATTGYPSYIGSSAFRQAAAGHMQATFGVQLDPNSQISSTIGSKEAVFNFPLGFLNPGDIVICPTPGYPVYKTGTEFAGGTPYMVPLLPENNFLIDLKAIPDEIAQKAKIIWTNYPNSPTGVSASKAWLEELLAWSRKHNVIIAADEGCYIDIYFGEQPSSILQVSGGSYEGIITFYSLSKRNNMTGYRTGFVAGDERIVSGFKKVKTNIDSGTPNILQYVGVLALQDMQHIQQVREEYREKRDIMMAAFAAAGLPATPGDATFYLWQQGKPGMSGVDFATKLIELGIVVTPGAAISETVSGINPGQDFVRFALVPPLSDVQYAAECIRKMA</sequence>
<evidence type="ECO:0000259" key="4">
    <source>
        <dbReference type="Pfam" id="PF00155"/>
    </source>
</evidence>
<dbReference type="InterPro" id="IPR015421">
    <property type="entry name" value="PyrdxlP-dep_Trfase_major"/>
</dbReference>
<dbReference type="InterPro" id="IPR015422">
    <property type="entry name" value="PyrdxlP-dep_Trfase_small"/>
</dbReference>
<dbReference type="Gene3D" id="3.90.1150.10">
    <property type="entry name" value="Aspartate Aminotransferase, domain 1"/>
    <property type="match status" value="1"/>
</dbReference>
<evidence type="ECO:0000313" key="6">
    <source>
        <dbReference type="Proteomes" id="UP001228690"/>
    </source>
</evidence>
<evidence type="ECO:0000256" key="2">
    <source>
        <dbReference type="ARBA" id="ARBA00022576"/>
    </source>
</evidence>
<dbReference type="GO" id="GO:0008483">
    <property type="term" value="F:transaminase activity"/>
    <property type="evidence" value="ECO:0007669"/>
    <property type="project" value="UniProtKB-KW"/>
</dbReference>
<proteinExistence type="predicted"/>
<dbReference type="Proteomes" id="UP001228690">
    <property type="component" value="Chromosome"/>
</dbReference>
<dbReference type="PANTHER" id="PTHR42832:SF3">
    <property type="entry name" value="L-GLUTAMINE--4-(METHYLSULFANYL)-2-OXOBUTANOATE AMINOTRANSFERASE"/>
    <property type="match status" value="1"/>
</dbReference>
<dbReference type="Gene3D" id="3.40.640.10">
    <property type="entry name" value="Type I PLP-dependent aspartate aminotransferase-like (Major domain)"/>
    <property type="match status" value="1"/>
</dbReference>
<organism evidence="5 6">
    <name type="scientific">Candidatus Haliotispira prima</name>
    <dbReference type="NCBI Taxonomy" id="3034016"/>
    <lineage>
        <taxon>Bacteria</taxon>
        <taxon>Pseudomonadati</taxon>
        <taxon>Spirochaetota</taxon>
        <taxon>Spirochaetia</taxon>
        <taxon>Spirochaetales</taxon>
        <taxon>Spirochaetaceae</taxon>
        <taxon>Candidatus Haliotispira</taxon>
    </lineage>
</organism>
<dbReference type="EMBL" id="CP123443">
    <property type="protein sequence ID" value="WGK69525.1"/>
    <property type="molecule type" value="Genomic_DNA"/>
</dbReference>
<gene>
    <name evidence="5" type="ORF">P0082_01305</name>
</gene>